<dbReference type="Proteomes" id="UP001600894">
    <property type="component" value="Unassembled WGS sequence"/>
</dbReference>
<feature type="domain" description="Penicillin binding protein A dimerisation" evidence="9">
    <location>
        <begin position="65"/>
        <end position="141"/>
    </location>
</feature>
<evidence type="ECO:0000313" key="10">
    <source>
        <dbReference type="EMBL" id="GAA6270110.1"/>
    </source>
</evidence>
<feature type="transmembrane region" description="Helical" evidence="7">
    <location>
        <begin position="20"/>
        <end position="40"/>
    </location>
</feature>
<name>A0ABQ0B1F7_9FIRM</name>
<gene>
    <name evidence="10" type="ORF">F130042H8_31700</name>
</gene>
<dbReference type="InterPro" id="IPR001460">
    <property type="entry name" value="PCN-bd_Tpept"/>
</dbReference>
<dbReference type="PROSITE" id="PS00337">
    <property type="entry name" value="BETA_LACTAMASE_D"/>
    <property type="match status" value="1"/>
</dbReference>
<accession>A0ABQ0B1F7</accession>
<keyword evidence="7" id="KW-0472">Membrane</keyword>
<dbReference type="RefSeq" id="WP_176255431.1">
    <property type="nucleotide sequence ID" value="NZ_BAABXL010000001.1"/>
</dbReference>
<keyword evidence="3" id="KW-0732">Signal</keyword>
<evidence type="ECO:0000256" key="7">
    <source>
        <dbReference type="SAM" id="Phobius"/>
    </source>
</evidence>
<keyword evidence="4 6" id="KW-0378">Hydrolase</keyword>
<sequence>MSKKKKQEMKEPPTNRNILWITYAMVLLFLGLAVYIGYFLRFQGPEVINNSYNARLDSFADRVHRGRILAADGTVLAHNEEDEDGNEIRVYDHGDVFAHVVGYSTKGKTGIEALANFYLLTSHVNLIEQAGNELAGKKNLGDDAVTTLDMDLQQAAYSALGDRRGAVIAMEPGTGKILAMVSKPDYDPNTLLNDWAALTDSSNTQSQLLNRAAQGLYAPGSTFKILTALEYIREHPEDYKNFHFDCSGVYHNGEYSIKCFQSEAHGSQDFVKAFANSCNGAFASMGLEMDLDRFRTSAEELLYNRPLPFSGFPYKESSFNMKAGADTWEILQTSIGQGTTLITPLHNALITASIANGGTLMKPYLLDRIVSAGGEEVKKFLPEAYGSLMTADEAAKLTELMRAVVTEGTGSSVRTGDYTVAAKTGTAEFETGRETHAWFTGFAPAESPRIVVTVLVEESGSGGKIAGPIARKLFDTYLLKK</sequence>
<dbReference type="PANTHER" id="PTHR30627">
    <property type="entry name" value="PEPTIDOGLYCAN D,D-TRANSPEPTIDASE"/>
    <property type="match status" value="1"/>
</dbReference>
<evidence type="ECO:0000256" key="4">
    <source>
        <dbReference type="ARBA" id="ARBA00022801"/>
    </source>
</evidence>
<proteinExistence type="inferred from homology"/>
<dbReference type="InterPro" id="IPR002137">
    <property type="entry name" value="Beta-lactam_class-D_AS"/>
</dbReference>
<dbReference type="Pfam" id="PF00905">
    <property type="entry name" value="Transpeptidase"/>
    <property type="match status" value="1"/>
</dbReference>
<evidence type="ECO:0000256" key="6">
    <source>
        <dbReference type="RuleBase" id="RU361140"/>
    </source>
</evidence>
<dbReference type="InterPro" id="IPR050515">
    <property type="entry name" value="Beta-lactam/transpept"/>
</dbReference>
<comment type="similarity">
    <text evidence="1 6">Belongs to the class-D beta-lactamase family.</text>
</comment>
<dbReference type="InterPro" id="IPR054120">
    <property type="entry name" value="PBPA_dimer"/>
</dbReference>
<evidence type="ECO:0000256" key="1">
    <source>
        <dbReference type="ARBA" id="ARBA00007898"/>
    </source>
</evidence>
<dbReference type="EC" id="3.5.2.6" evidence="2 6"/>
<evidence type="ECO:0000256" key="2">
    <source>
        <dbReference type="ARBA" id="ARBA00012865"/>
    </source>
</evidence>
<protein>
    <recommendedName>
        <fullName evidence="2 6">Beta-lactamase</fullName>
        <ecNumber evidence="2 6">3.5.2.6</ecNumber>
    </recommendedName>
</protein>
<dbReference type="Pfam" id="PF21922">
    <property type="entry name" value="PBP_dimer_2"/>
    <property type="match status" value="1"/>
</dbReference>
<dbReference type="PANTHER" id="PTHR30627:SF24">
    <property type="entry name" value="PENICILLIN-BINDING PROTEIN 4B"/>
    <property type="match status" value="1"/>
</dbReference>
<feature type="domain" description="Penicillin-binding protein transpeptidase" evidence="8">
    <location>
        <begin position="165"/>
        <end position="474"/>
    </location>
</feature>
<evidence type="ECO:0000313" key="11">
    <source>
        <dbReference type="Proteomes" id="UP001600894"/>
    </source>
</evidence>
<evidence type="ECO:0000256" key="3">
    <source>
        <dbReference type="ARBA" id="ARBA00022729"/>
    </source>
</evidence>
<evidence type="ECO:0000256" key="5">
    <source>
        <dbReference type="ARBA" id="ARBA00023251"/>
    </source>
</evidence>
<keyword evidence="5 6" id="KW-0046">Antibiotic resistance</keyword>
<dbReference type="InterPro" id="IPR012338">
    <property type="entry name" value="Beta-lactam/transpept-like"/>
</dbReference>
<keyword evidence="7" id="KW-0812">Transmembrane</keyword>
<dbReference type="Gene3D" id="3.40.710.10">
    <property type="entry name" value="DD-peptidase/beta-lactamase superfamily"/>
    <property type="match status" value="1"/>
</dbReference>
<comment type="caution">
    <text evidence="10">The sequence shown here is derived from an EMBL/GenBank/DDBJ whole genome shotgun (WGS) entry which is preliminary data.</text>
</comment>
<keyword evidence="11" id="KW-1185">Reference proteome</keyword>
<reference evidence="10 11" key="1">
    <citation type="submission" date="2024-04" db="EMBL/GenBank/DDBJ databases">
        <title>Defined microbial consortia suppress multidrug-resistant proinflammatory Enterobacteriaceae via ecological control.</title>
        <authorList>
            <person name="Furuichi M."/>
            <person name="Kawaguchi T."/>
            <person name="Pust M."/>
            <person name="Yasuma K."/>
            <person name="Plichta D."/>
            <person name="Hasegawa N."/>
            <person name="Ohya T."/>
            <person name="Bhattarai S."/>
            <person name="Sasajima S."/>
            <person name="Aoto Y."/>
            <person name="Tuganbaev T."/>
            <person name="Yaginuma M."/>
            <person name="Ueda M."/>
            <person name="Okahashi N."/>
            <person name="Amafuji K."/>
            <person name="Kiridooshi Y."/>
            <person name="Sugita K."/>
            <person name="Strazar M."/>
            <person name="Skelly A."/>
            <person name="Suda W."/>
            <person name="Hattori M."/>
            <person name="Nakamoto N."/>
            <person name="Caballero S."/>
            <person name="Norman J."/>
            <person name="Olle B."/>
            <person name="Tanoue T."/>
            <person name="Arita M."/>
            <person name="Bucci V."/>
            <person name="Atarashi K."/>
            <person name="Xavier R."/>
            <person name="Honda K."/>
        </authorList>
    </citation>
    <scope>NUCLEOTIDE SEQUENCE [LARGE SCALE GENOMIC DNA]</scope>
    <source>
        <strain evidence="11">f13</strain>
    </source>
</reference>
<comment type="catalytic activity">
    <reaction evidence="6">
        <text>a beta-lactam + H2O = a substituted beta-amino acid</text>
        <dbReference type="Rhea" id="RHEA:20401"/>
        <dbReference type="ChEBI" id="CHEBI:15377"/>
        <dbReference type="ChEBI" id="CHEBI:35627"/>
        <dbReference type="ChEBI" id="CHEBI:140347"/>
        <dbReference type="EC" id="3.5.2.6"/>
    </reaction>
</comment>
<dbReference type="EMBL" id="BAABXL010000001">
    <property type="protein sequence ID" value="GAA6270110.1"/>
    <property type="molecule type" value="Genomic_DNA"/>
</dbReference>
<organism evidence="10 11">
    <name type="scientific">Enterocloster alcoholdehydrogenati</name>
    <dbReference type="NCBI Taxonomy" id="2547410"/>
    <lineage>
        <taxon>Bacteria</taxon>
        <taxon>Bacillati</taxon>
        <taxon>Bacillota</taxon>
        <taxon>Clostridia</taxon>
        <taxon>Lachnospirales</taxon>
        <taxon>Lachnospiraceae</taxon>
        <taxon>Enterocloster</taxon>
    </lineage>
</organism>
<dbReference type="SUPFAM" id="SSF56601">
    <property type="entry name" value="beta-lactamase/transpeptidase-like"/>
    <property type="match status" value="1"/>
</dbReference>
<keyword evidence="7" id="KW-1133">Transmembrane helix</keyword>
<evidence type="ECO:0000259" key="9">
    <source>
        <dbReference type="Pfam" id="PF21922"/>
    </source>
</evidence>
<dbReference type="Gene3D" id="3.90.1310.10">
    <property type="entry name" value="Penicillin-binding protein 2a (Domain 2)"/>
    <property type="match status" value="1"/>
</dbReference>
<evidence type="ECO:0000259" key="8">
    <source>
        <dbReference type="Pfam" id="PF00905"/>
    </source>
</evidence>